<dbReference type="PROSITE" id="PS50011">
    <property type="entry name" value="PROTEIN_KINASE_DOM"/>
    <property type="match status" value="1"/>
</dbReference>
<dbReference type="PANTHER" id="PTHR24418">
    <property type="entry name" value="TYROSINE-PROTEIN KINASE"/>
    <property type="match status" value="1"/>
</dbReference>
<feature type="region of interest" description="Disordered" evidence="10">
    <location>
        <begin position="272"/>
        <end position="296"/>
    </location>
</feature>
<evidence type="ECO:0000313" key="14">
    <source>
        <dbReference type="EMBL" id="JAT29064.1"/>
    </source>
</evidence>
<feature type="region of interest" description="Disordered" evidence="10">
    <location>
        <begin position="530"/>
        <end position="594"/>
    </location>
</feature>
<dbReference type="EMBL" id="GEBQ01010913">
    <property type="protein sequence ID" value="JAT29064.1"/>
    <property type="molecule type" value="Transcribed_RNA"/>
</dbReference>
<gene>
    <name evidence="13" type="ORF">g.8397</name>
    <name evidence="14" type="ORF">g.8398</name>
</gene>
<evidence type="ECO:0000259" key="11">
    <source>
        <dbReference type="PROSITE" id="PS50011"/>
    </source>
</evidence>
<accession>A0A1B6L0I5</accession>
<keyword evidence="7" id="KW-0418">Kinase</keyword>
<evidence type="ECO:0000256" key="9">
    <source>
        <dbReference type="ARBA" id="ARBA00023137"/>
    </source>
</evidence>
<keyword evidence="9" id="KW-0829">Tyrosine-protein kinase</keyword>
<evidence type="ECO:0000256" key="4">
    <source>
        <dbReference type="ARBA" id="ARBA00022490"/>
    </source>
</evidence>
<feature type="compositionally biased region" description="Basic residues" evidence="10">
    <location>
        <begin position="328"/>
        <end position="342"/>
    </location>
</feature>
<dbReference type="PROSITE" id="PS50030">
    <property type="entry name" value="UBA"/>
    <property type="match status" value="1"/>
</dbReference>
<keyword evidence="3" id="KW-0728">SH3 domain</keyword>
<dbReference type="GO" id="GO:0004715">
    <property type="term" value="F:non-membrane spanning protein tyrosine kinase activity"/>
    <property type="evidence" value="ECO:0007669"/>
    <property type="project" value="UniProtKB-EC"/>
</dbReference>
<sequence length="823" mass="91171">MHQLDHPQLIRLYGVVLTQPMMMVTELANLGSLLEYLRKQCGHMPITTLWDYAVQVATGMTYLESKRCIHRDLACRNVLLASADKIKIGDFGLMRALPQAEDCYVMTEHSKVPFPWCAPESLKARMFSHASDVWMFGVTLWEMFTFGEEPWLGLNGTQILRKIDREGERLHQPEACPPEFYQLMMQCWSKVPSERPTFGALREFLRLRPPPVMKALTRLSEQDKLQVEAGDQVAIVDGRPELYWWLGQNLRTYHIGKLPRCLVDPMRRKDQSDISKPLSNSFIHTGHGDPWGQSWGSPSEIDEVYLRNPMEPPDVLGIPESSPVPTLRTKRQTTHLLQRHTARGQFEYSKLRDEKTSSRHRAPPSGGSSSSSGGGIDSRIIRPAPGRPPDPVLPQTDAVLIDFGGLPPPAPAPPPAGHSPGTSLLDEPIDIPEDGSDTDYWSTTESVAVEEKHSTSNYANCQNHSGPLSSDPFDTSRVYSPTRYYSHVTVESVPKDNNTSVPSRSYSNAELEESPVKKLDPKFISELEKHLGQKEASANTHNTWNHSAAKSASGESIPALIPPPQSVGTRSLQRKPSNVAAPNHTPLPVGSLVQNSWSTKSVNLRSDSNRNSRSQSVCLPQTFVPTLAGQPRAELRYGNLGTGEFGSTPNVNGDAKNVNSFEQNLTESESLVSKMWISQQQNDRDRRNVQIYGTTTSNSYAVSSAQPHQYDPVDSGWGNYAQTPATSQSSVYSYAVTAGNEIRENKLRQLIAAVGAEGVVQEEECLAALQDHSWDVTAALRQIKLDTLTRLGLASRHLCEAALNKCDWSVEQAASLILDSVKS</sequence>
<evidence type="ECO:0000256" key="1">
    <source>
        <dbReference type="ARBA" id="ARBA00004496"/>
    </source>
</evidence>
<protein>
    <recommendedName>
        <fullName evidence="2">non-specific protein-tyrosine kinase</fullName>
        <ecNumber evidence="2">2.7.10.2</ecNumber>
    </recommendedName>
</protein>
<dbReference type="FunFam" id="1.10.510.10:FF:000080">
    <property type="entry name" value="Putative activated CDC42 kinase 1"/>
    <property type="match status" value="1"/>
</dbReference>
<dbReference type="InterPro" id="IPR001245">
    <property type="entry name" value="Ser-Thr/Tyr_kinase_cat_dom"/>
</dbReference>
<feature type="domain" description="Protein kinase" evidence="11">
    <location>
        <begin position="1"/>
        <end position="205"/>
    </location>
</feature>
<feature type="compositionally biased region" description="Polar residues" evidence="10">
    <location>
        <begin position="536"/>
        <end position="554"/>
    </location>
</feature>
<feature type="compositionally biased region" description="Pro residues" evidence="10">
    <location>
        <begin position="406"/>
        <end position="417"/>
    </location>
</feature>
<dbReference type="SUPFAM" id="SSF50044">
    <property type="entry name" value="SH3-domain"/>
    <property type="match status" value="1"/>
</dbReference>
<feature type="region of interest" description="Disordered" evidence="10">
    <location>
        <begin position="310"/>
        <end position="433"/>
    </location>
</feature>
<dbReference type="Gene3D" id="1.10.510.10">
    <property type="entry name" value="Transferase(Phosphotransferase) domain 1"/>
    <property type="match status" value="1"/>
</dbReference>
<dbReference type="InterPro" id="IPR050198">
    <property type="entry name" value="Non-receptor_tyrosine_kinases"/>
</dbReference>
<dbReference type="EC" id="2.7.10.2" evidence="2"/>
<feature type="region of interest" description="Disordered" evidence="10">
    <location>
        <begin position="493"/>
        <end position="513"/>
    </location>
</feature>
<dbReference type="PRINTS" id="PR00109">
    <property type="entry name" value="TYRKINASE"/>
</dbReference>
<dbReference type="InterPro" id="IPR036028">
    <property type="entry name" value="SH3-like_dom_sf"/>
</dbReference>
<evidence type="ECO:0000256" key="10">
    <source>
        <dbReference type="SAM" id="MobiDB-lite"/>
    </source>
</evidence>
<dbReference type="InterPro" id="IPR008266">
    <property type="entry name" value="Tyr_kinase_AS"/>
</dbReference>
<dbReference type="Pfam" id="PF07714">
    <property type="entry name" value="PK_Tyr_Ser-Thr"/>
    <property type="match status" value="1"/>
</dbReference>
<keyword evidence="5" id="KW-0808">Transferase</keyword>
<dbReference type="SUPFAM" id="SSF56112">
    <property type="entry name" value="Protein kinase-like (PK-like)"/>
    <property type="match status" value="1"/>
</dbReference>
<keyword evidence="6" id="KW-0547">Nucleotide-binding</keyword>
<dbReference type="InterPro" id="IPR020635">
    <property type="entry name" value="Tyr_kinase_cat_dom"/>
</dbReference>
<dbReference type="FunFam" id="4.10.680.10:FF:000001">
    <property type="entry name" value="activated CDC42 kinase 1 isoform X1"/>
    <property type="match status" value="1"/>
</dbReference>
<dbReference type="GO" id="GO:0005737">
    <property type="term" value="C:cytoplasm"/>
    <property type="evidence" value="ECO:0007669"/>
    <property type="project" value="UniProtKB-SubCell"/>
</dbReference>
<dbReference type="AlphaFoldDB" id="A0A1B6L0I5"/>
<feature type="compositionally biased region" description="Polar residues" evidence="10">
    <location>
        <begin position="566"/>
        <end position="576"/>
    </location>
</feature>
<evidence type="ECO:0000256" key="2">
    <source>
        <dbReference type="ARBA" id="ARBA00011903"/>
    </source>
</evidence>
<comment type="subcellular location">
    <subcellularLocation>
        <location evidence="1">Cytoplasm</location>
    </subcellularLocation>
</comment>
<dbReference type="SMART" id="SM00219">
    <property type="entry name" value="TyrKc"/>
    <property type="match status" value="1"/>
</dbReference>
<name>A0A1B6L0I5_9HEMI</name>
<dbReference type="InterPro" id="IPR015940">
    <property type="entry name" value="UBA"/>
</dbReference>
<evidence type="ECO:0000256" key="5">
    <source>
        <dbReference type="ARBA" id="ARBA00022679"/>
    </source>
</evidence>
<dbReference type="Gene3D" id="4.10.680.10">
    <property type="entry name" value="Cdc42-like binding domain"/>
    <property type="match status" value="1"/>
</dbReference>
<evidence type="ECO:0000256" key="7">
    <source>
        <dbReference type="ARBA" id="ARBA00022777"/>
    </source>
</evidence>
<evidence type="ECO:0000256" key="3">
    <source>
        <dbReference type="ARBA" id="ARBA00022443"/>
    </source>
</evidence>
<dbReference type="GO" id="GO:0005524">
    <property type="term" value="F:ATP binding"/>
    <property type="evidence" value="ECO:0007669"/>
    <property type="project" value="UniProtKB-KW"/>
</dbReference>
<keyword evidence="8" id="KW-0067">ATP-binding</keyword>
<proteinExistence type="predicted"/>
<feature type="domain" description="UBA" evidence="12">
    <location>
        <begin position="779"/>
        <end position="820"/>
    </location>
</feature>
<feature type="compositionally biased region" description="Polar residues" evidence="10">
    <location>
        <begin position="495"/>
        <end position="508"/>
    </location>
</feature>
<evidence type="ECO:0000256" key="6">
    <source>
        <dbReference type="ARBA" id="ARBA00022741"/>
    </source>
</evidence>
<evidence type="ECO:0000256" key="8">
    <source>
        <dbReference type="ARBA" id="ARBA00022840"/>
    </source>
</evidence>
<reference evidence="13" key="1">
    <citation type="submission" date="2015-11" db="EMBL/GenBank/DDBJ databases">
        <title>De novo transcriptome assembly of four potential Pierce s Disease insect vectors from Arizona vineyards.</title>
        <authorList>
            <person name="Tassone E.E."/>
        </authorList>
    </citation>
    <scope>NUCLEOTIDE SEQUENCE</scope>
</reference>
<dbReference type="InterPro" id="IPR000719">
    <property type="entry name" value="Prot_kinase_dom"/>
</dbReference>
<dbReference type="InterPro" id="IPR037085">
    <property type="entry name" value="Cdc42-bd-like_dom_sf"/>
</dbReference>
<evidence type="ECO:0000259" key="12">
    <source>
        <dbReference type="PROSITE" id="PS50030"/>
    </source>
</evidence>
<dbReference type="InterPro" id="IPR015116">
    <property type="entry name" value="Cdc42-bd-like"/>
</dbReference>
<dbReference type="GO" id="GO:0002009">
    <property type="term" value="P:morphogenesis of an epithelium"/>
    <property type="evidence" value="ECO:0007669"/>
    <property type="project" value="UniProtKB-ARBA"/>
</dbReference>
<evidence type="ECO:0000313" key="13">
    <source>
        <dbReference type="EMBL" id="JAT17213.1"/>
    </source>
</evidence>
<dbReference type="InterPro" id="IPR011009">
    <property type="entry name" value="Kinase-like_dom_sf"/>
</dbReference>
<dbReference type="EMBL" id="GEBQ01022764">
    <property type="protein sequence ID" value="JAT17213.1"/>
    <property type="molecule type" value="Transcribed_RNA"/>
</dbReference>
<organism evidence="13">
    <name type="scientific">Graphocephala atropunctata</name>
    <dbReference type="NCBI Taxonomy" id="36148"/>
    <lineage>
        <taxon>Eukaryota</taxon>
        <taxon>Metazoa</taxon>
        <taxon>Ecdysozoa</taxon>
        <taxon>Arthropoda</taxon>
        <taxon>Hexapoda</taxon>
        <taxon>Insecta</taxon>
        <taxon>Pterygota</taxon>
        <taxon>Neoptera</taxon>
        <taxon>Paraneoptera</taxon>
        <taxon>Hemiptera</taxon>
        <taxon>Auchenorrhyncha</taxon>
        <taxon>Membracoidea</taxon>
        <taxon>Cicadellidae</taxon>
        <taxon>Cicadellinae</taxon>
        <taxon>Cicadellini</taxon>
        <taxon>Graphocephala</taxon>
    </lineage>
</organism>
<dbReference type="Pfam" id="PF09027">
    <property type="entry name" value="GTPase_binding"/>
    <property type="match status" value="1"/>
</dbReference>
<dbReference type="Gene3D" id="3.30.200.20">
    <property type="entry name" value="Phosphorylase Kinase, domain 1"/>
    <property type="match status" value="1"/>
</dbReference>
<dbReference type="PROSITE" id="PS00109">
    <property type="entry name" value="PROTEIN_KINASE_TYR"/>
    <property type="match status" value="1"/>
</dbReference>
<keyword evidence="4" id="KW-0963">Cytoplasm</keyword>